<name>A0A8X7SHL1_BRACI</name>
<dbReference type="AlphaFoldDB" id="A0A8X7SHL1"/>
<evidence type="ECO:0000313" key="1">
    <source>
        <dbReference type="EMBL" id="KAG2307204.1"/>
    </source>
</evidence>
<evidence type="ECO:0000313" key="2">
    <source>
        <dbReference type="Proteomes" id="UP000886595"/>
    </source>
</evidence>
<dbReference type="Proteomes" id="UP000886595">
    <property type="component" value="Unassembled WGS sequence"/>
</dbReference>
<comment type="caution">
    <text evidence="1">The sequence shown here is derived from an EMBL/GenBank/DDBJ whole genome shotgun (WGS) entry which is preliminary data.</text>
</comment>
<sequence length="139" mass="15628">MALILARSHGDKPVPRQYLGIGCCVSKRAKRTFSDHILSLQNLPYIPNRIITSGENRSSCIFTQQGRKGVFMMNVAAAAPVVYCKKVLETSKTVMNCILLHVGCFKTPSILSLISTWDKLKMKKTKNSRRQREEAEAEE</sequence>
<keyword evidence="2" id="KW-1185">Reference proteome</keyword>
<reference evidence="1 2" key="1">
    <citation type="submission" date="2020-02" db="EMBL/GenBank/DDBJ databases">
        <authorList>
            <person name="Ma Q."/>
            <person name="Huang Y."/>
            <person name="Song X."/>
            <person name="Pei D."/>
        </authorList>
    </citation>
    <scope>NUCLEOTIDE SEQUENCE [LARGE SCALE GENOMIC DNA]</scope>
    <source>
        <strain evidence="1">Sxm20200214</strain>
        <tissue evidence="1">Leaf</tissue>
    </source>
</reference>
<organism evidence="1 2">
    <name type="scientific">Brassica carinata</name>
    <name type="common">Ethiopian mustard</name>
    <name type="synonym">Abyssinian cabbage</name>
    <dbReference type="NCBI Taxonomy" id="52824"/>
    <lineage>
        <taxon>Eukaryota</taxon>
        <taxon>Viridiplantae</taxon>
        <taxon>Streptophyta</taxon>
        <taxon>Embryophyta</taxon>
        <taxon>Tracheophyta</taxon>
        <taxon>Spermatophyta</taxon>
        <taxon>Magnoliopsida</taxon>
        <taxon>eudicotyledons</taxon>
        <taxon>Gunneridae</taxon>
        <taxon>Pentapetalae</taxon>
        <taxon>rosids</taxon>
        <taxon>malvids</taxon>
        <taxon>Brassicales</taxon>
        <taxon>Brassicaceae</taxon>
        <taxon>Brassiceae</taxon>
        <taxon>Brassica</taxon>
    </lineage>
</organism>
<protein>
    <submittedName>
        <fullName evidence="1">Uncharacterized protein</fullName>
    </submittedName>
</protein>
<gene>
    <name evidence="1" type="ORF">Bca52824_026952</name>
</gene>
<proteinExistence type="predicted"/>
<accession>A0A8X7SHL1</accession>
<dbReference type="EMBL" id="JAAMPC010000006">
    <property type="protein sequence ID" value="KAG2307204.1"/>
    <property type="molecule type" value="Genomic_DNA"/>
</dbReference>